<evidence type="ECO:0000256" key="5">
    <source>
        <dbReference type="ARBA" id="ARBA00022989"/>
    </source>
</evidence>
<dbReference type="AlphaFoldDB" id="A0A2N3KMD7"/>
<dbReference type="InterPro" id="IPR011066">
    <property type="entry name" value="MscS_channel_C_sf"/>
</dbReference>
<feature type="transmembrane region" description="Helical" evidence="8">
    <location>
        <begin position="176"/>
        <end position="197"/>
    </location>
</feature>
<evidence type="ECO:0000259" key="11">
    <source>
        <dbReference type="Pfam" id="PF21088"/>
    </source>
</evidence>
<dbReference type="GO" id="GO:0008381">
    <property type="term" value="F:mechanosensitive monoatomic ion channel activity"/>
    <property type="evidence" value="ECO:0007669"/>
    <property type="project" value="UniProtKB-ARBA"/>
</dbReference>
<evidence type="ECO:0000256" key="4">
    <source>
        <dbReference type="ARBA" id="ARBA00022692"/>
    </source>
</evidence>
<evidence type="ECO:0000313" key="13">
    <source>
        <dbReference type="Proteomes" id="UP000233597"/>
    </source>
</evidence>
<dbReference type="PANTHER" id="PTHR30347:SF1">
    <property type="entry name" value="MECHANOSENSITIVE CHANNEL MSCK"/>
    <property type="match status" value="1"/>
</dbReference>
<dbReference type="Pfam" id="PF00924">
    <property type="entry name" value="MS_channel_2nd"/>
    <property type="match status" value="1"/>
</dbReference>
<evidence type="ECO:0000256" key="7">
    <source>
        <dbReference type="SAM" id="MobiDB-lite"/>
    </source>
</evidence>
<feature type="region of interest" description="Disordered" evidence="7">
    <location>
        <begin position="430"/>
        <end position="465"/>
    </location>
</feature>
<feature type="transmembrane region" description="Helical" evidence="8">
    <location>
        <begin position="218"/>
        <end position="237"/>
    </location>
</feature>
<dbReference type="InterPro" id="IPR023408">
    <property type="entry name" value="MscS_beta-dom_sf"/>
</dbReference>
<evidence type="ECO:0000256" key="8">
    <source>
        <dbReference type="SAM" id="Phobius"/>
    </source>
</evidence>
<dbReference type="InterPro" id="IPR010920">
    <property type="entry name" value="LSM_dom_sf"/>
</dbReference>
<organism evidence="12 13">
    <name type="scientific">Thalassospira marina</name>
    <dbReference type="NCBI Taxonomy" id="2048283"/>
    <lineage>
        <taxon>Bacteria</taxon>
        <taxon>Pseudomonadati</taxon>
        <taxon>Pseudomonadota</taxon>
        <taxon>Alphaproteobacteria</taxon>
        <taxon>Rhodospirillales</taxon>
        <taxon>Thalassospiraceae</taxon>
        <taxon>Thalassospira</taxon>
    </lineage>
</organism>
<feature type="transmembrane region" description="Helical" evidence="8">
    <location>
        <begin position="73"/>
        <end position="93"/>
    </location>
</feature>
<name>A0A2N3KMD7_9PROT</name>
<dbReference type="InterPro" id="IPR049278">
    <property type="entry name" value="MS_channel_C"/>
</dbReference>
<accession>A0A2N3KMD7</accession>
<comment type="similarity">
    <text evidence="2">Belongs to the MscS (TC 1.A.23) family.</text>
</comment>
<feature type="transmembrane region" description="Helical" evidence="8">
    <location>
        <begin position="30"/>
        <end position="52"/>
    </location>
</feature>
<feature type="domain" description="Mechanosensitive ion channel MscS" evidence="9">
    <location>
        <begin position="260"/>
        <end position="326"/>
    </location>
</feature>
<dbReference type="Gene3D" id="1.10.287.1260">
    <property type="match status" value="1"/>
</dbReference>
<evidence type="ECO:0000256" key="3">
    <source>
        <dbReference type="ARBA" id="ARBA00022475"/>
    </source>
</evidence>
<evidence type="ECO:0000313" key="12">
    <source>
        <dbReference type="EMBL" id="PKR51724.1"/>
    </source>
</evidence>
<dbReference type="SUPFAM" id="SSF50182">
    <property type="entry name" value="Sm-like ribonucleoproteins"/>
    <property type="match status" value="1"/>
</dbReference>
<reference evidence="12 13" key="1">
    <citation type="submission" date="2017-09" db="EMBL/GenBank/DDBJ databases">
        <title>Biodiversity and function of Thalassospira species in the particle-attached aromatic-hydrocarbon-degrading consortia from the surface seawater of the South China Sea.</title>
        <authorList>
            <person name="Dong C."/>
            <person name="Liu R."/>
            <person name="Shao Z."/>
        </authorList>
    </citation>
    <scope>NUCLEOTIDE SEQUENCE [LARGE SCALE GENOMIC DNA]</scope>
    <source>
        <strain evidence="12 13">CSC1P2</strain>
    </source>
</reference>
<keyword evidence="6 8" id="KW-0472">Membrane</keyword>
<dbReference type="InterPro" id="IPR052702">
    <property type="entry name" value="MscS-like_channel"/>
</dbReference>
<protein>
    <submittedName>
        <fullName evidence="12">Mechanosensitive ion channel protein MscS</fullName>
    </submittedName>
</protein>
<proteinExistence type="inferred from homology"/>
<evidence type="ECO:0000259" key="9">
    <source>
        <dbReference type="Pfam" id="PF00924"/>
    </source>
</evidence>
<feature type="domain" description="Mechanosensitive ion channel MscS C-terminal" evidence="10">
    <location>
        <begin position="334"/>
        <end position="417"/>
    </location>
</feature>
<dbReference type="InterPro" id="IPR011014">
    <property type="entry name" value="MscS_channel_TM-2"/>
</dbReference>
<dbReference type="OrthoDB" id="9799209at2"/>
<dbReference type="Pfam" id="PF21088">
    <property type="entry name" value="MS_channel_1st"/>
    <property type="match status" value="1"/>
</dbReference>
<evidence type="ECO:0000259" key="10">
    <source>
        <dbReference type="Pfam" id="PF21082"/>
    </source>
</evidence>
<feature type="transmembrane region" description="Helical" evidence="8">
    <location>
        <begin position="243"/>
        <end position="272"/>
    </location>
</feature>
<feature type="domain" description="Mechanosensitive ion channel transmembrane helices 2/3" evidence="11">
    <location>
        <begin position="217"/>
        <end position="258"/>
    </location>
</feature>
<feature type="transmembrane region" description="Helical" evidence="8">
    <location>
        <begin position="136"/>
        <end position="156"/>
    </location>
</feature>
<dbReference type="InterPro" id="IPR049142">
    <property type="entry name" value="MS_channel_1st"/>
</dbReference>
<dbReference type="EMBL" id="NWTK01000014">
    <property type="protein sequence ID" value="PKR51724.1"/>
    <property type="molecule type" value="Genomic_DNA"/>
</dbReference>
<dbReference type="InterPro" id="IPR006685">
    <property type="entry name" value="MscS_channel_2nd"/>
</dbReference>
<dbReference type="Gene3D" id="3.30.70.100">
    <property type="match status" value="1"/>
</dbReference>
<feature type="transmembrane region" description="Helical" evidence="8">
    <location>
        <begin position="105"/>
        <end position="124"/>
    </location>
</feature>
<dbReference type="SUPFAM" id="SSF82861">
    <property type="entry name" value="Mechanosensitive channel protein MscS (YggB), transmembrane region"/>
    <property type="match status" value="1"/>
</dbReference>
<gene>
    <name evidence="12" type="ORF">COO20_19365</name>
</gene>
<dbReference type="PANTHER" id="PTHR30347">
    <property type="entry name" value="POTASSIUM CHANNEL RELATED"/>
    <property type="match status" value="1"/>
</dbReference>
<dbReference type="RefSeq" id="WP_101269552.1">
    <property type="nucleotide sequence ID" value="NZ_NWTK01000014.1"/>
</dbReference>
<dbReference type="Proteomes" id="UP000233597">
    <property type="component" value="Unassembled WGS sequence"/>
</dbReference>
<evidence type="ECO:0000256" key="6">
    <source>
        <dbReference type="ARBA" id="ARBA00023136"/>
    </source>
</evidence>
<dbReference type="SUPFAM" id="SSF82689">
    <property type="entry name" value="Mechanosensitive channel protein MscS (YggB), C-terminal domain"/>
    <property type="match status" value="1"/>
</dbReference>
<comment type="caution">
    <text evidence="12">The sequence shown here is derived from an EMBL/GenBank/DDBJ whole genome shotgun (WGS) entry which is preliminary data.</text>
</comment>
<keyword evidence="5 8" id="KW-1133">Transmembrane helix</keyword>
<comment type="subcellular location">
    <subcellularLocation>
        <location evidence="1">Cell membrane</location>
        <topology evidence="1">Multi-pass membrane protein</topology>
    </subcellularLocation>
</comment>
<feature type="compositionally biased region" description="Basic and acidic residues" evidence="7">
    <location>
        <begin position="444"/>
        <end position="465"/>
    </location>
</feature>
<dbReference type="Pfam" id="PF21082">
    <property type="entry name" value="MS_channel_3rd"/>
    <property type="match status" value="1"/>
</dbReference>
<keyword evidence="4 8" id="KW-0812">Transmembrane</keyword>
<dbReference type="Gene3D" id="2.30.30.60">
    <property type="match status" value="1"/>
</dbReference>
<evidence type="ECO:0000256" key="1">
    <source>
        <dbReference type="ARBA" id="ARBA00004651"/>
    </source>
</evidence>
<sequence length="465" mass="50976">MDGFWQSDRIVAWLEQALNWVEANLLLVPILLQIAAVALAAVPAVLLAKPVARLLSRLQNWHGLSHIPGLRRFCATLPGLSFPLVFVLIVWVLDGIATQAPYPHNVLRLVASLLNAWIFIRLASAFMNDPVWGRTIAIIAWSIAALNIVGLLTPTIDMLDGIAIELGSVRVSVYGLIKAVLSLAILLWVASFASHLFEQRINRVHRLTPSVQVLLVKLLKIVLLSIAVFFALSTIGVDLTALAVFGGAVGVGIGLGLQRIVANLISGLILLLDRSIKPGDVIAIGDTFGWIQSLGARYTAVRTRDGTEFLIPNEDLITNQVENWSHTDVQLRLKVPVGISYNNDPRQAIALCNAAAARCKRVLETPGPNTLLRGFGDNSVDLEIRFWINDPQNGRGNIISEVLLNVWDEFKANNIEIPFPQRDLHLHPGKQPLRFEVSQAAKNAPDETNRPQTEESRDDDGKSSA</sequence>
<keyword evidence="3" id="KW-1003">Cell membrane</keyword>
<dbReference type="GO" id="GO:0005886">
    <property type="term" value="C:plasma membrane"/>
    <property type="evidence" value="ECO:0007669"/>
    <property type="project" value="UniProtKB-SubCell"/>
</dbReference>
<evidence type="ECO:0000256" key="2">
    <source>
        <dbReference type="ARBA" id="ARBA00008017"/>
    </source>
</evidence>